<dbReference type="OrthoDB" id="6097658at2759"/>
<keyword evidence="4" id="KW-0393">Immunoglobulin domain</keyword>
<evidence type="ECO:0000259" key="5">
    <source>
        <dbReference type="PROSITE" id="PS50835"/>
    </source>
</evidence>
<dbReference type="AlphaFoldDB" id="A0A0L8FFA6"/>
<keyword evidence="3" id="KW-1015">Disulfide bond</keyword>
<dbReference type="InterPro" id="IPR013783">
    <property type="entry name" value="Ig-like_fold"/>
</dbReference>
<dbReference type="KEGG" id="obi:106883732"/>
<dbReference type="SMART" id="SM00408">
    <property type="entry name" value="IGc2"/>
    <property type="match status" value="1"/>
</dbReference>
<evidence type="ECO:0000256" key="3">
    <source>
        <dbReference type="ARBA" id="ARBA00023157"/>
    </source>
</evidence>
<dbReference type="EMBL" id="KQ433795">
    <property type="protein sequence ID" value="KOF62327.1"/>
    <property type="molecule type" value="Genomic_DNA"/>
</dbReference>
<dbReference type="STRING" id="37653.A0A0L8FFA6"/>
<dbReference type="InterPro" id="IPR036179">
    <property type="entry name" value="Ig-like_dom_sf"/>
</dbReference>
<dbReference type="PANTHER" id="PTHR12231:SF253">
    <property type="entry name" value="DPR-INTERACTING PROTEIN ETA, ISOFORM B-RELATED"/>
    <property type="match status" value="1"/>
</dbReference>
<protein>
    <recommendedName>
        <fullName evidence="5">Ig-like domain-containing protein</fullName>
    </recommendedName>
</protein>
<evidence type="ECO:0000256" key="2">
    <source>
        <dbReference type="ARBA" id="ARBA00022737"/>
    </source>
</evidence>
<dbReference type="Pfam" id="PF07679">
    <property type="entry name" value="I-set"/>
    <property type="match status" value="1"/>
</dbReference>
<gene>
    <name evidence="6" type="ORF">OCBIM_22024067mg</name>
</gene>
<feature type="domain" description="Ig-like" evidence="5">
    <location>
        <begin position="14"/>
        <end position="105"/>
    </location>
</feature>
<dbReference type="SUPFAM" id="SSF48726">
    <property type="entry name" value="Immunoglobulin"/>
    <property type="match status" value="1"/>
</dbReference>
<dbReference type="PROSITE" id="PS50835">
    <property type="entry name" value="IG_LIKE"/>
    <property type="match status" value="1"/>
</dbReference>
<name>A0A0L8FFA6_OCTBM</name>
<evidence type="ECO:0000256" key="4">
    <source>
        <dbReference type="ARBA" id="ARBA00023319"/>
    </source>
</evidence>
<evidence type="ECO:0000313" key="6">
    <source>
        <dbReference type="EMBL" id="KOF62327.1"/>
    </source>
</evidence>
<reference evidence="6" key="1">
    <citation type="submission" date="2015-07" db="EMBL/GenBank/DDBJ databases">
        <title>MeaNS - Measles Nucleotide Surveillance Program.</title>
        <authorList>
            <person name="Tran T."/>
            <person name="Druce J."/>
        </authorList>
    </citation>
    <scope>NUCLEOTIDE SEQUENCE</scope>
    <source>
        <strain evidence="6">UCB-OBI-ISO-001</strain>
        <tissue evidence="6">Gonad</tissue>
    </source>
</reference>
<sequence>MVSATRTLIVRFKIRIEVSPSNLEVNKEADAKFMCAATTDSMEVNNLQITWLKDDKVIDIDEERVIQNYKTGSLTIRNVTRNDVGRYTCVATNGLNVVNASALLTIKVTGTQPPVMLINLPAQVLFKESEIVALPCKASGEPQPT</sequence>
<dbReference type="InterPro" id="IPR051170">
    <property type="entry name" value="Neural/epithelial_adhesion"/>
</dbReference>
<dbReference type="InterPro" id="IPR007110">
    <property type="entry name" value="Ig-like_dom"/>
</dbReference>
<evidence type="ECO:0000256" key="1">
    <source>
        <dbReference type="ARBA" id="ARBA00022729"/>
    </source>
</evidence>
<dbReference type="SMART" id="SM00409">
    <property type="entry name" value="IG"/>
    <property type="match status" value="1"/>
</dbReference>
<dbReference type="InterPro" id="IPR003598">
    <property type="entry name" value="Ig_sub2"/>
</dbReference>
<proteinExistence type="predicted"/>
<organism evidence="6">
    <name type="scientific">Octopus bimaculoides</name>
    <name type="common">California two-spotted octopus</name>
    <dbReference type="NCBI Taxonomy" id="37653"/>
    <lineage>
        <taxon>Eukaryota</taxon>
        <taxon>Metazoa</taxon>
        <taxon>Spiralia</taxon>
        <taxon>Lophotrochozoa</taxon>
        <taxon>Mollusca</taxon>
        <taxon>Cephalopoda</taxon>
        <taxon>Coleoidea</taxon>
        <taxon>Octopodiformes</taxon>
        <taxon>Octopoda</taxon>
        <taxon>Incirrata</taxon>
        <taxon>Octopodidae</taxon>
        <taxon>Octopus</taxon>
    </lineage>
</organism>
<dbReference type="InterPro" id="IPR003599">
    <property type="entry name" value="Ig_sub"/>
</dbReference>
<dbReference type="Gene3D" id="2.60.40.10">
    <property type="entry name" value="Immunoglobulins"/>
    <property type="match status" value="1"/>
</dbReference>
<dbReference type="InterPro" id="IPR013098">
    <property type="entry name" value="Ig_I-set"/>
</dbReference>
<dbReference type="OMA" id="FMCAATT"/>
<accession>A0A0L8FFA6</accession>
<keyword evidence="1" id="KW-0732">Signal</keyword>
<dbReference type="PANTHER" id="PTHR12231">
    <property type="entry name" value="CTX-RELATED TYPE I TRANSMEMBRANE PROTEIN"/>
    <property type="match status" value="1"/>
</dbReference>
<keyword evidence="2" id="KW-0677">Repeat</keyword>